<proteinExistence type="predicted"/>
<dbReference type="PATRIC" id="fig|1232189.3.peg.3170"/>
<organism evidence="1 2">
    <name type="scientific">Clostridium botulinum CFSAN001627</name>
    <dbReference type="NCBI Taxonomy" id="1232189"/>
    <lineage>
        <taxon>Bacteria</taxon>
        <taxon>Bacillati</taxon>
        <taxon>Bacillota</taxon>
        <taxon>Clostridia</taxon>
        <taxon>Eubacteriales</taxon>
        <taxon>Clostridiaceae</taxon>
        <taxon>Clostridium</taxon>
    </lineage>
</organism>
<sequence>MSINSYKVVMLISHIPLLLRLIEVFKVKENNILELELSFKISGKEIIIIENNNTLSSNFIINVEYIRCRIY</sequence>
<comment type="caution">
    <text evidence="1">The sequence shown here is derived from an EMBL/GenBank/DDBJ whole genome shotgun (WGS) entry which is preliminary data.</text>
</comment>
<evidence type="ECO:0000313" key="1">
    <source>
        <dbReference type="EMBL" id="EKN40342.1"/>
    </source>
</evidence>
<dbReference type="Proteomes" id="UP000011944">
    <property type="component" value="Unassembled WGS sequence"/>
</dbReference>
<gene>
    <name evidence="1" type="ORF">CFSAN001627_20243</name>
</gene>
<reference evidence="1 2" key="1">
    <citation type="submission" date="2012-10" db="EMBL/GenBank/DDBJ databases">
        <authorList>
            <person name="Strain E.A."/>
            <person name="Brown E."/>
            <person name="Allard M.W."/>
            <person name="Gonzalez-Escalona N."/>
            <person name="Timme R."/>
        </authorList>
    </citation>
    <scope>NUCLEOTIDE SEQUENCE [LARGE SCALE GENOMIC DNA]</scope>
    <source>
        <strain evidence="1 2">CFSAN001627</strain>
    </source>
</reference>
<protein>
    <submittedName>
        <fullName evidence="1">Uncharacterized protein</fullName>
    </submittedName>
</protein>
<name>M1ZNR6_CLOBO</name>
<dbReference type="AlphaFoldDB" id="M1ZNR6"/>
<dbReference type="EMBL" id="AMXI01001246">
    <property type="protein sequence ID" value="EKN40342.1"/>
    <property type="molecule type" value="Genomic_DNA"/>
</dbReference>
<accession>M1ZNR6</accession>
<evidence type="ECO:0000313" key="2">
    <source>
        <dbReference type="Proteomes" id="UP000011944"/>
    </source>
</evidence>
<reference evidence="1 2" key="2">
    <citation type="submission" date="2013-03" db="EMBL/GenBank/DDBJ databases">
        <title>Diversity in Clostridium botulinum.</title>
        <authorList>
            <person name="Timme R.E."/>
            <person name="Allard M."/>
            <person name="Luo Y."/>
            <person name="Strain E."/>
            <person name="Gonzalez-Escalona N."/>
            <person name="Brown E."/>
        </authorList>
    </citation>
    <scope>NUCLEOTIDE SEQUENCE [LARGE SCALE GENOMIC DNA]</scope>
    <source>
        <strain evidence="1 2">CFSAN001627</strain>
    </source>
</reference>